<protein>
    <submittedName>
        <fullName evidence="9">Two-component system response regulator protein</fullName>
    </submittedName>
</protein>
<dbReference type="SMART" id="SM00448">
    <property type="entry name" value="REC"/>
    <property type="match status" value="1"/>
</dbReference>
<feature type="domain" description="Response regulatory" evidence="8">
    <location>
        <begin position="3"/>
        <end position="125"/>
    </location>
</feature>
<dbReference type="SUPFAM" id="SSF52172">
    <property type="entry name" value="CheY-like"/>
    <property type="match status" value="1"/>
</dbReference>
<dbReference type="Pfam" id="PF02954">
    <property type="entry name" value="HTH_8"/>
    <property type="match status" value="1"/>
</dbReference>
<dbReference type="GO" id="GO:0005524">
    <property type="term" value="F:ATP binding"/>
    <property type="evidence" value="ECO:0007669"/>
    <property type="project" value="UniProtKB-KW"/>
</dbReference>
<dbReference type="PROSITE" id="PS50110">
    <property type="entry name" value="RESPONSE_REGULATORY"/>
    <property type="match status" value="1"/>
</dbReference>
<accession>A0A6J4U9E2</accession>
<dbReference type="Gene3D" id="3.40.50.300">
    <property type="entry name" value="P-loop containing nucleotide triphosphate hydrolases"/>
    <property type="match status" value="1"/>
</dbReference>
<keyword evidence="4" id="KW-0238">DNA-binding</keyword>
<gene>
    <name evidence="9" type="ORF">AVDCRST_MAG70-292</name>
</gene>
<dbReference type="FunFam" id="3.40.50.300:FF:000006">
    <property type="entry name" value="DNA-binding transcriptional regulator NtrC"/>
    <property type="match status" value="1"/>
</dbReference>
<dbReference type="SUPFAM" id="SSF46689">
    <property type="entry name" value="Homeodomain-like"/>
    <property type="match status" value="1"/>
</dbReference>
<keyword evidence="1" id="KW-0547">Nucleotide-binding</keyword>
<dbReference type="SUPFAM" id="SSF52540">
    <property type="entry name" value="P-loop containing nucleoside triphosphate hydrolases"/>
    <property type="match status" value="1"/>
</dbReference>
<keyword evidence="3" id="KW-0805">Transcription regulation</keyword>
<dbReference type="GO" id="GO:0006355">
    <property type="term" value="P:regulation of DNA-templated transcription"/>
    <property type="evidence" value="ECO:0007669"/>
    <property type="project" value="InterPro"/>
</dbReference>
<keyword evidence="2" id="KW-0067">ATP-binding</keyword>
<evidence type="ECO:0000256" key="2">
    <source>
        <dbReference type="ARBA" id="ARBA00022840"/>
    </source>
</evidence>
<dbReference type="GO" id="GO:0043565">
    <property type="term" value="F:sequence-specific DNA binding"/>
    <property type="evidence" value="ECO:0007669"/>
    <property type="project" value="InterPro"/>
</dbReference>
<dbReference type="PANTHER" id="PTHR32071">
    <property type="entry name" value="TRANSCRIPTIONAL REGULATORY PROTEIN"/>
    <property type="match status" value="1"/>
</dbReference>
<dbReference type="Gene3D" id="1.10.8.60">
    <property type="match status" value="1"/>
</dbReference>
<dbReference type="CDD" id="cd00009">
    <property type="entry name" value="AAA"/>
    <property type="match status" value="1"/>
</dbReference>
<dbReference type="PROSITE" id="PS00688">
    <property type="entry name" value="SIGMA54_INTERACT_3"/>
    <property type="match status" value="1"/>
</dbReference>
<evidence type="ECO:0000259" key="8">
    <source>
        <dbReference type="PROSITE" id="PS50110"/>
    </source>
</evidence>
<sequence length="458" mass="50540">MQRVLVADDDGSIRGVLRDLLVDEGFEIIEASNGAEVLTALSSPDVARPDLVLMDVRMPDKSGIDVLREAGAKPGREAGSHLPIIIMTAYGTSNVAIEAIQLGAYDYITKPFDLDHVLVTIQRYFERQALDHQVQELATRLDRDPNEVIIGNSAAMQEVYKTIGRVARSDATVLISGETGTGKELVATILHNSSSYSRGPLIKVNCAALPETLLESELFGHEKGAFTGAVAQRKGRFEMANKGTIFLDEVGEMSLATQKKLLRVLQEREFERVGGSVLVKVDTRVISATNKILPQEVADGRFREDLFYRLNVIALYLPPLRDRRDDIPLLVEYFLQKHRYTAGSSPSRISQDAMTAMMGFDWPGNVRQLENMIERATVLSQGGVITEEHLDFTGTDSRRFIDVAQRVRQGTSLADLLATVEEQALNEALTQTDGDRQAAASLLGITTKQFQDRHAKVS</sequence>
<dbReference type="Gene3D" id="3.40.50.2300">
    <property type="match status" value="1"/>
</dbReference>
<dbReference type="InterPro" id="IPR011006">
    <property type="entry name" value="CheY-like_superfamily"/>
</dbReference>
<reference evidence="9" key="1">
    <citation type="submission" date="2020-02" db="EMBL/GenBank/DDBJ databases">
        <authorList>
            <person name="Meier V. D."/>
        </authorList>
    </citation>
    <scope>NUCLEOTIDE SEQUENCE</scope>
    <source>
        <strain evidence="9">AVDCRST_MAG70</strain>
    </source>
</reference>
<dbReference type="InterPro" id="IPR058031">
    <property type="entry name" value="AAA_lid_NorR"/>
</dbReference>
<keyword evidence="6" id="KW-0597">Phosphoprotein</keyword>
<evidence type="ECO:0000259" key="7">
    <source>
        <dbReference type="PROSITE" id="PS50045"/>
    </source>
</evidence>
<evidence type="ECO:0000313" key="9">
    <source>
        <dbReference type="EMBL" id="CAA9543254.1"/>
    </source>
</evidence>
<dbReference type="InterPro" id="IPR001789">
    <property type="entry name" value="Sig_transdc_resp-reg_receiver"/>
</dbReference>
<dbReference type="PROSITE" id="PS00676">
    <property type="entry name" value="SIGMA54_INTERACT_2"/>
    <property type="match status" value="1"/>
</dbReference>
<dbReference type="InterPro" id="IPR009057">
    <property type="entry name" value="Homeodomain-like_sf"/>
</dbReference>
<dbReference type="PROSITE" id="PS00675">
    <property type="entry name" value="SIGMA54_INTERACT_1"/>
    <property type="match status" value="1"/>
</dbReference>
<dbReference type="Pfam" id="PF00072">
    <property type="entry name" value="Response_reg"/>
    <property type="match status" value="1"/>
</dbReference>
<dbReference type="Gene3D" id="1.10.10.60">
    <property type="entry name" value="Homeodomain-like"/>
    <property type="match status" value="1"/>
</dbReference>
<dbReference type="InterPro" id="IPR027417">
    <property type="entry name" value="P-loop_NTPase"/>
</dbReference>
<name>A0A6J4U9E2_9BACT</name>
<dbReference type="InterPro" id="IPR025943">
    <property type="entry name" value="Sigma_54_int_dom_ATP-bd_2"/>
</dbReference>
<evidence type="ECO:0000256" key="1">
    <source>
        <dbReference type="ARBA" id="ARBA00022741"/>
    </source>
</evidence>
<feature type="modified residue" description="4-aspartylphosphate" evidence="6">
    <location>
        <position position="55"/>
    </location>
</feature>
<feature type="domain" description="Sigma-54 factor interaction" evidence="7">
    <location>
        <begin position="149"/>
        <end position="378"/>
    </location>
</feature>
<dbReference type="Pfam" id="PF25601">
    <property type="entry name" value="AAA_lid_14"/>
    <property type="match status" value="1"/>
</dbReference>
<evidence type="ECO:0000256" key="6">
    <source>
        <dbReference type="PROSITE-ProRule" id="PRU00169"/>
    </source>
</evidence>
<dbReference type="InterPro" id="IPR002197">
    <property type="entry name" value="HTH_Fis"/>
</dbReference>
<evidence type="ECO:0000256" key="5">
    <source>
        <dbReference type="ARBA" id="ARBA00023163"/>
    </source>
</evidence>
<dbReference type="InterPro" id="IPR025662">
    <property type="entry name" value="Sigma_54_int_dom_ATP-bd_1"/>
</dbReference>
<dbReference type="InterPro" id="IPR003593">
    <property type="entry name" value="AAA+_ATPase"/>
</dbReference>
<organism evidence="9">
    <name type="scientific">uncultured Thermomicrobiales bacterium</name>
    <dbReference type="NCBI Taxonomy" id="1645740"/>
    <lineage>
        <taxon>Bacteria</taxon>
        <taxon>Pseudomonadati</taxon>
        <taxon>Thermomicrobiota</taxon>
        <taxon>Thermomicrobia</taxon>
        <taxon>Thermomicrobiales</taxon>
        <taxon>environmental samples</taxon>
    </lineage>
</organism>
<dbReference type="GO" id="GO:0000160">
    <property type="term" value="P:phosphorelay signal transduction system"/>
    <property type="evidence" value="ECO:0007669"/>
    <property type="project" value="InterPro"/>
</dbReference>
<dbReference type="AlphaFoldDB" id="A0A6J4U9E2"/>
<dbReference type="InterPro" id="IPR002078">
    <property type="entry name" value="Sigma_54_int"/>
</dbReference>
<evidence type="ECO:0000256" key="3">
    <source>
        <dbReference type="ARBA" id="ARBA00023015"/>
    </source>
</evidence>
<dbReference type="PANTHER" id="PTHR32071:SF122">
    <property type="entry name" value="SIGMA FACTOR"/>
    <property type="match status" value="1"/>
</dbReference>
<proteinExistence type="predicted"/>
<dbReference type="InterPro" id="IPR025944">
    <property type="entry name" value="Sigma_54_int_dom_CS"/>
</dbReference>
<keyword evidence="5" id="KW-0804">Transcription</keyword>
<dbReference type="SMART" id="SM00382">
    <property type="entry name" value="AAA"/>
    <property type="match status" value="1"/>
</dbReference>
<dbReference type="PROSITE" id="PS50045">
    <property type="entry name" value="SIGMA54_INTERACT_4"/>
    <property type="match status" value="1"/>
</dbReference>
<dbReference type="Pfam" id="PF00158">
    <property type="entry name" value="Sigma54_activat"/>
    <property type="match status" value="1"/>
</dbReference>
<dbReference type="EMBL" id="CADCWH010000046">
    <property type="protein sequence ID" value="CAA9543254.1"/>
    <property type="molecule type" value="Genomic_DNA"/>
</dbReference>
<evidence type="ECO:0000256" key="4">
    <source>
        <dbReference type="ARBA" id="ARBA00023125"/>
    </source>
</evidence>